<accession>A0A9D8L0Q9</accession>
<dbReference type="Proteomes" id="UP000664815">
    <property type="component" value="Unassembled WGS sequence"/>
</dbReference>
<name>A0A9D8L0Q9_9GAMM</name>
<dbReference type="EMBL" id="JAFKMG010000599">
    <property type="protein sequence ID" value="MBN8798981.1"/>
    <property type="molecule type" value="Genomic_DNA"/>
</dbReference>
<evidence type="ECO:0000313" key="1">
    <source>
        <dbReference type="EMBL" id="MBN8798981.1"/>
    </source>
</evidence>
<organism evidence="1 2">
    <name type="scientific">Stenotrophomonas nitritireducens</name>
    <dbReference type="NCBI Taxonomy" id="83617"/>
    <lineage>
        <taxon>Bacteria</taxon>
        <taxon>Pseudomonadati</taxon>
        <taxon>Pseudomonadota</taxon>
        <taxon>Gammaproteobacteria</taxon>
        <taxon>Lysobacterales</taxon>
        <taxon>Lysobacteraceae</taxon>
        <taxon>Stenotrophomonas</taxon>
    </lineage>
</organism>
<proteinExistence type="predicted"/>
<dbReference type="AlphaFoldDB" id="A0A9D8L0Q9"/>
<reference evidence="1" key="1">
    <citation type="submission" date="2021-02" db="EMBL/GenBank/DDBJ databases">
        <title>Thiocyanate and organic carbon inputs drive convergent selection for specific autotrophic Afipia and Thiobacillus strains within complex microbiomes.</title>
        <authorList>
            <person name="Huddy R.J."/>
            <person name="Sachdeva R."/>
            <person name="Kadzinga F."/>
            <person name="Kantor R.S."/>
            <person name="Harrison S.T.L."/>
            <person name="Banfield J.F."/>
        </authorList>
    </citation>
    <scope>NUCLEOTIDE SEQUENCE</scope>
    <source>
        <strain evidence="1">SCN18_10_11_15_R1_P_69_7</strain>
    </source>
</reference>
<comment type="caution">
    <text evidence="1">The sequence shown here is derived from an EMBL/GenBank/DDBJ whole genome shotgun (WGS) entry which is preliminary data.</text>
</comment>
<sequence length="614" mass="64000">TTVPGGTYEDNWFPVTPDEVFDVAANVYNTANNTGRFGLHFQDKAGNNLDWLSPASPAAGAWAAVAGQVKAPTGAWRARAWLTAGSGGNNIRITQPDIRRQGATAGANSKALSLIDATVAQQGDKITSQGRAITDLQSSVAGKAEASALSALTTTVTQQGDAISSQGTAITAVNAKIGDVPGNIVRKADFSDGMLGTWINAVVADAPASGWGSQPATTYQGRYITTTSGGTYEQSWTPCSPGDVYEVSGNLFNTVNNSGGFGLHFQTASGANQFSDLVRPADVGAWQARTARITVPAGAVRMRPWLSPGTDSNIRVTQPRIVKQSATAAEAASAVQLLDARVDLNEQGVAQARATWGVYLTAGNVISGVQSINNGIVAEFNVMAHVFRLLSPAGADGMEIQDGYIRIWKGNSQTIIGNRFGVAGQGLMKWFGPNIGAAACTKANATSWEDDQGNAYFGGSLSAGVLRNGAQSTQVGATATVETGIFTTLGRAKSVTFSLSYTNIFTTASNLGGSAALSATIILERSIDGGAWVEISRRPVTGNRVFDGYEPGVGYGYSFNIGGSSTYTDNTAGSSPTFNYRVRLADVVGWPYQRPEGGIGSLGRQSLTILSIEQ</sequence>
<evidence type="ECO:0000313" key="2">
    <source>
        <dbReference type="Proteomes" id="UP000664815"/>
    </source>
</evidence>
<feature type="non-terminal residue" evidence="1">
    <location>
        <position position="1"/>
    </location>
</feature>
<gene>
    <name evidence="1" type="ORF">J0H45_06435</name>
</gene>
<dbReference type="Gene3D" id="2.60.120.260">
    <property type="entry name" value="Galactose-binding domain-like"/>
    <property type="match status" value="1"/>
</dbReference>
<protein>
    <recommendedName>
        <fullName evidence="3">DUF1983 domain-containing protein</fullName>
    </recommendedName>
</protein>
<evidence type="ECO:0008006" key="3">
    <source>
        <dbReference type="Google" id="ProtNLM"/>
    </source>
</evidence>